<comment type="caution">
    <text evidence="1">The sequence shown here is derived from an EMBL/GenBank/DDBJ whole genome shotgun (WGS) entry which is preliminary data.</text>
</comment>
<keyword evidence="2" id="KW-1185">Reference proteome</keyword>
<dbReference type="RefSeq" id="WP_054057643.1">
    <property type="nucleotide sequence ID" value="NZ_JSYZ01000023.1"/>
</dbReference>
<protein>
    <submittedName>
        <fullName evidence="1">Uncharacterized protein</fullName>
    </submittedName>
</protein>
<dbReference type="PATRIC" id="fig|50340.43.peg.3093"/>
<evidence type="ECO:0000313" key="1">
    <source>
        <dbReference type="EMBL" id="KPA88150.1"/>
    </source>
</evidence>
<evidence type="ECO:0000313" key="2">
    <source>
        <dbReference type="Proteomes" id="UP000037931"/>
    </source>
</evidence>
<reference evidence="1 2" key="1">
    <citation type="journal article" date="2015" name="PLoS ONE">
        <title>Rice-Infecting Pseudomonas Genomes Are Highly Accessorized and Harbor Multiple Putative Virulence Mechanisms to Cause Sheath Brown Rot.</title>
        <authorList>
            <person name="Quibod I.L."/>
            <person name="Grande G."/>
            <person name="Oreiro E.G."/>
            <person name="Borja F.N."/>
            <person name="Dossa G.S."/>
            <person name="Mauleon R."/>
            <person name="Cruz C.V."/>
            <person name="Oliva R."/>
        </authorList>
    </citation>
    <scope>NUCLEOTIDE SEQUENCE [LARGE SCALE GENOMIC DNA]</scope>
    <source>
        <strain evidence="1 2">IRRI 6609</strain>
    </source>
</reference>
<dbReference type="AlphaFoldDB" id="A0A0M9GD48"/>
<dbReference type="EMBL" id="JSYZ01000023">
    <property type="protein sequence ID" value="KPA88150.1"/>
    <property type="molecule type" value="Genomic_DNA"/>
</dbReference>
<dbReference type="STRING" id="50340.PF66_05382"/>
<sequence length="456" mass="50957">MAISLKVKSNYGGNLVSQKYQPVETPALEVADKDDCLALANERINVLSEFCKLPRVLDFFTGGTAAAILHAEDQATSLPPLVVISSNRSSWIACGFARGADRLSELGLNEFTDVTDLRALDPRPGPDTRPVPAWYYPPRVNSPGRRIYVMVHVLEYKKYRKALGAVPNLHVIGWSFHADGTDWWLSGDYPYVGFGASRYAAIEFCKWLRRNSNHRWDYAWLVDDNVYYLNSFRGLAEAEAAMLARGYVGLGFGSETATDTTDAILADRKAKRRFVSNPGGTYAGSTFRKDRVLQQAVLWNIDWLDQHNLNFSPYFIASAEDTSITNYLDTHGHAFGITTESTILKQTNSYFDDDKLGKTLNSIRYNYERWYAITEGARRVINKEGAATPVPLKDLIVNSVFPVSLIKDQATKNEARNRAICQATESILAVGVKHDGFTPDQLFQPNGNQQQVTSIT</sequence>
<accession>A0A0M9GD48</accession>
<dbReference type="Proteomes" id="UP000037931">
    <property type="component" value="Unassembled WGS sequence"/>
</dbReference>
<dbReference type="OrthoDB" id="5905291at2"/>
<name>A0A0M9GD48_9PSED</name>
<gene>
    <name evidence="1" type="ORF">PF66_05382</name>
</gene>
<organism evidence="1 2">
    <name type="scientific">Pseudomonas asplenii</name>
    <dbReference type="NCBI Taxonomy" id="53407"/>
    <lineage>
        <taxon>Bacteria</taxon>
        <taxon>Pseudomonadati</taxon>
        <taxon>Pseudomonadota</taxon>
        <taxon>Gammaproteobacteria</taxon>
        <taxon>Pseudomonadales</taxon>
        <taxon>Pseudomonadaceae</taxon>
        <taxon>Pseudomonas</taxon>
    </lineage>
</organism>
<proteinExistence type="predicted"/>